<keyword evidence="2" id="KW-1185">Reference proteome</keyword>
<gene>
    <name evidence="1" type="ORF">GGR03_003550</name>
</gene>
<comment type="caution">
    <text evidence="1">The sequence shown here is derived from an EMBL/GenBank/DDBJ whole genome shotgun (WGS) entry which is preliminary data.</text>
</comment>
<dbReference type="EMBL" id="JACIEM010000004">
    <property type="protein sequence ID" value="MBB4004462.1"/>
    <property type="molecule type" value="Genomic_DNA"/>
</dbReference>
<dbReference type="AlphaFoldDB" id="A0A7W6HG20"/>
<evidence type="ECO:0000313" key="2">
    <source>
        <dbReference type="Proteomes" id="UP000588647"/>
    </source>
</evidence>
<dbReference type="RefSeq" id="WP_183210027.1">
    <property type="nucleotide sequence ID" value="NZ_JAAAMM010000004.1"/>
</dbReference>
<proteinExistence type="predicted"/>
<name>A0A7W6HG20_9HYPH</name>
<accession>A0A7W6HG20</accession>
<organism evidence="1 2">
    <name type="scientific">Aurantimonas endophytica</name>
    <dbReference type="NCBI Taxonomy" id="1522175"/>
    <lineage>
        <taxon>Bacteria</taxon>
        <taxon>Pseudomonadati</taxon>
        <taxon>Pseudomonadota</taxon>
        <taxon>Alphaproteobacteria</taxon>
        <taxon>Hyphomicrobiales</taxon>
        <taxon>Aurantimonadaceae</taxon>
        <taxon>Aurantimonas</taxon>
    </lineage>
</organism>
<evidence type="ECO:0000313" key="1">
    <source>
        <dbReference type="EMBL" id="MBB4004462.1"/>
    </source>
</evidence>
<sequence>MSAPSPEARPPAIRFDDQCCGVCARQASGFGYAPKQRYGQPAPPIMWVCESDDCIRIARDSYSMTEPVFNRIEALAVAEGLDRGRDFAISISTADLAEMTDAQRLDFARAIVAGYRDALKVKLREEAPF</sequence>
<reference evidence="1 2" key="1">
    <citation type="submission" date="2020-08" db="EMBL/GenBank/DDBJ databases">
        <title>Genomic Encyclopedia of Type Strains, Phase IV (KMG-IV): sequencing the most valuable type-strain genomes for metagenomic binning, comparative biology and taxonomic classification.</title>
        <authorList>
            <person name="Goeker M."/>
        </authorList>
    </citation>
    <scope>NUCLEOTIDE SEQUENCE [LARGE SCALE GENOMIC DNA]</scope>
    <source>
        <strain evidence="1 2">DSM 103570</strain>
    </source>
</reference>
<dbReference type="Proteomes" id="UP000588647">
    <property type="component" value="Unassembled WGS sequence"/>
</dbReference>
<protein>
    <submittedName>
        <fullName evidence="1">Uncharacterized protein</fullName>
    </submittedName>
</protein>